<keyword evidence="2" id="KW-1185">Reference proteome</keyword>
<reference evidence="1 2" key="1">
    <citation type="submission" date="2015-07" db="EMBL/GenBank/DDBJ databases">
        <title>The genome of Habropoda laboriosa.</title>
        <authorList>
            <person name="Pan H."/>
            <person name="Kapheim K."/>
        </authorList>
    </citation>
    <scope>NUCLEOTIDE SEQUENCE [LARGE SCALE GENOMIC DNA]</scope>
    <source>
        <strain evidence="1">0110345459</strain>
    </source>
</reference>
<proteinExistence type="predicted"/>
<protein>
    <submittedName>
        <fullName evidence="1">Uncharacterized protein</fullName>
    </submittedName>
</protein>
<organism evidence="1 2">
    <name type="scientific">Habropoda laboriosa</name>
    <dbReference type="NCBI Taxonomy" id="597456"/>
    <lineage>
        <taxon>Eukaryota</taxon>
        <taxon>Metazoa</taxon>
        <taxon>Ecdysozoa</taxon>
        <taxon>Arthropoda</taxon>
        <taxon>Hexapoda</taxon>
        <taxon>Insecta</taxon>
        <taxon>Pterygota</taxon>
        <taxon>Neoptera</taxon>
        <taxon>Endopterygota</taxon>
        <taxon>Hymenoptera</taxon>
        <taxon>Apocrita</taxon>
        <taxon>Aculeata</taxon>
        <taxon>Apoidea</taxon>
        <taxon>Anthophila</taxon>
        <taxon>Apidae</taxon>
        <taxon>Habropoda</taxon>
    </lineage>
</organism>
<name>A0A0L7R932_9HYME</name>
<accession>A0A0L7R932</accession>
<sequence>MKNEKKKTVREKSIKLLQEFEPGIRKSLRTQTNFTVNISETMFIPFYSKNCAKSDFLLDHPISSCRKRQMY</sequence>
<gene>
    <name evidence="1" type="ORF">WH47_09297</name>
</gene>
<evidence type="ECO:0000313" key="2">
    <source>
        <dbReference type="Proteomes" id="UP000053825"/>
    </source>
</evidence>
<evidence type="ECO:0000313" key="1">
    <source>
        <dbReference type="EMBL" id="KOC67380.1"/>
    </source>
</evidence>
<dbReference type="Proteomes" id="UP000053825">
    <property type="component" value="Unassembled WGS sequence"/>
</dbReference>
<dbReference type="AlphaFoldDB" id="A0A0L7R932"/>
<dbReference type="EMBL" id="KQ414628">
    <property type="protein sequence ID" value="KOC67380.1"/>
    <property type="molecule type" value="Genomic_DNA"/>
</dbReference>